<accession>A0A6S7JKN0</accession>
<organism evidence="2 3">
    <name type="scientific">Paramuricea clavata</name>
    <name type="common">Red gorgonian</name>
    <name type="synonym">Violescent sea-whip</name>
    <dbReference type="NCBI Taxonomy" id="317549"/>
    <lineage>
        <taxon>Eukaryota</taxon>
        <taxon>Metazoa</taxon>
        <taxon>Cnidaria</taxon>
        <taxon>Anthozoa</taxon>
        <taxon>Octocorallia</taxon>
        <taxon>Malacalcyonacea</taxon>
        <taxon>Plexauridae</taxon>
        <taxon>Paramuricea</taxon>
    </lineage>
</organism>
<dbReference type="Proteomes" id="UP001152795">
    <property type="component" value="Unassembled WGS sequence"/>
</dbReference>
<name>A0A6S7JKN0_PARCT</name>
<evidence type="ECO:0000256" key="1">
    <source>
        <dbReference type="SAM" id="MobiDB-lite"/>
    </source>
</evidence>
<dbReference type="AlphaFoldDB" id="A0A6S7JKN0"/>
<comment type="caution">
    <text evidence="2">The sequence shown here is derived from an EMBL/GenBank/DDBJ whole genome shotgun (WGS) entry which is preliminary data.</text>
</comment>
<keyword evidence="3" id="KW-1185">Reference proteome</keyword>
<sequence length="319" mass="36593">MEIVETATQTSLKRVCKVVAVSPAEFPTPPSSRGATNDSGDESTPQSGKRCRTPYKLSKQEAREIVNTEVNELCKFYTIELNPKRNGPAFAKQTLDKLVERIYCFLYFCIHHRNVPVVTLDIFNTDTLICEYVDYLSKVRKLMPNTITAHLSCIINVIKYNFREDWSALDSCKAVMSCRSYQRQLSRQAKMIAKCGKEARPSLLQAKSHAYFFLNYTGEPFRDSSSLCKYLGDLFGREVSIRVSTNALRHSIVTYFKTLEDSEDLKIRESLARLMKHSLRYQQDTYDDTTAQQKTQPARELLRRKMAADIFGQADVRDN</sequence>
<feature type="region of interest" description="Disordered" evidence="1">
    <location>
        <begin position="26"/>
        <end position="53"/>
    </location>
</feature>
<dbReference type="EMBL" id="CACRXK020009422">
    <property type="protein sequence ID" value="CAB4017151.1"/>
    <property type="molecule type" value="Genomic_DNA"/>
</dbReference>
<gene>
    <name evidence="2" type="ORF">PACLA_8A043964</name>
</gene>
<proteinExistence type="predicted"/>
<evidence type="ECO:0000313" key="2">
    <source>
        <dbReference type="EMBL" id="CAB4017151.1"/>
    </source>
</evidence>
<protein>
    <submittedName>
        <fullName evidence="2">Uncharacterized protein</fullName>
    </submittedName>
</protein>
<feature type="compositionally biased region" description="Polar residues" evidence="1">
    <location>
        <begin position="31"/>
        <end position="47"/>
    </location>
</feature>
<reference evidence="2" key="1">
    <citation type="submission" date="2020-04" db="EMBL/GenBank/DDBJ databases">
        <authorList>
            <person name="Alioto T."/>
            <person name="Alioto T."/>
            <person name="Gomez Garrido J."/>
        </authorList>
    </citation>
    <scope>NUCLEOTIDE SEQUENCE</scope>
    <source>
        <strain evidence="2">A484AB</strain>
    </source>
</reference>
<dbReference type="OrthoDB" id="2108941at2759"/>
<evidence type="ECO:0000313" key="3">
    <source>
        <dbReference type="Proteomes" id="UP001152795"/>
    </source>
</evidence>